<reference evidence="2 3" key="1">
    <citation type="submission" date="2024-08" db="EMBL/GenBank/DDBJ databases">
        <authorList>
            <person name="Cucini C."/>
            <person name="Frati F."/>
        </authorList>
    </citation>
    <scope>NUCLEOTIDE SEQUENCE [LARGE SCALE GENOMIC DNA]</scope>
</reference>
<dbReference type="EMBL" id="CAXLJM020000148">
    <property type="protein sequence ID" value="CAL8142336.1"/>
    <property type="molecule type" value="Genomic_DNA"/>
</dbReference>
<comment type="caution">
    <text evidence="2">The sequence shown here is derived from an EMBL/GenBank/DDBJ whole genome shotgun (WGS) entry which is preliminary data.</text>
</comment>
<name>A0ABP1S3G7_9HEXA</name>
<evidence type="ECO:0000256" key="1">
    <source>
        <dbReference type="SAM" id="SignalP"/>
    </source>
</evidence>
<proteinExistence type="predicted"/>
<keyword evidence="3" id="KW-1185">Reference proteome</keyword>
<accession>A0ABP1S3G7</accession>
<protein>
    <submittedName>
        <fullName evidence="2">Uncharacterized protein</fullName>
    </submittedName>
</protein>
<dbReference type="Proteomes" id="UP001642540">
    <property type="component" value="Unassembled WGS sequence"/>
</dbReference>
<gene>
    <name evidence="2" type="ORF">ODALV1_LOCUS29017</name>
</gene>
<evidence type="ECO:0000313" key="3">
    <source>
        <dbReference type="Proteomes" id="UP001642540"/>
    </source>
</evidence>
<sequence>MVHQTTSIFVLITLYLTLQATHGSAFTIPSEYKRGYYYSSEESEEARTALWNPFNMNLNKPTKPSTMSFSAYFSTSTSKPISFEDENGADTDSTFYAGVKKPSTKLPTKGISAYSSTSTPKLMVFEDELENETDAEYMTDIGGQKLSKDKKDTEIFFGERFLAKAVLFRCPIDQVYSKFQRRCIRKFLLRYPAAIG</sequence>
<feature type="chain" id="PRO_5045981185" evidence="1">
    <location>
        <begin position="24"/>
        <end position="196"/>
    </location>
</feature>
<organism evidence="2 3">
    <name type="scientific">Orchesella dallaii</name>
    <dbReference type="NCBI Taxonomy" id="48710"/>
    <lineage>
        <taxon>Eukaryota</taxon>
        <taxon>Metazoa</taxon>
        <taxon>Ecdysozoa</taxon>
        <taxon>Arthropoda</taxon>
        <taxon>Hexapoda</taxon>
        <taxon>Collembola</taxon>
        <taxon>Entomobryomorpha</taxon>
        <taxon>Entomobryoidea</taxon>
        <taxon>Orchesellidae</taxon>
        <taxon>Orchesellinae</taxon>
        <taxon>Orchesella</taxon>
    </lineage>
</organism>
<evidence type="ECO:0000313" key="2">
    <source>
        <dbReference type="EMBL" id="CAL8142336.1"/>
    </source>
</evidence>
<keyword evidence="1" id="KW-0732">Signal</keyword>
<feature type="signal peptide" evidence="1">
    <location>
        <begin position="1"/>
        <end position="23"/>
    </location>
</feature>